<dbReference type="InterPro" id="IPR011324">
    <property type="entry name" value="Cytotoxic_necrot_fac-like_cat"/>
</dbReference>
<evidence type="ECO:0000313" key="11">
    <source>
        <dbReference type="EMBL" id="GGW80009.1"/>
    </source>
</evidence>
<gene>
    <name evidence="11" type="ORF">GCM10011450_07280</name>
</gene>
<organism evidence="11 12">
    <name type="scientific">Advenella faeciporci</name>
    <dbReference type="NCBI Taxonomy" id="797535"/>
    <lineage>
        <taxon>Bacteria</taxon>
        <taxon>Pseudomonadati</taxon>
        <taxon>Pseudomonadota</taxon>
        <taxon>Betaproteobacteria</taxon>
        <taxon>Burkholderiales</taxon>
        <taxon>Alcaligenaceae</taxon>
    </lineage>
</organism>
<comment type="catalytic activity">
    <reaction evidence="8">
        <text>adenosine + phosphate = alpha-D-ribose 1-phosphate + adenine</text>
        <dbReference type="Rhea" id="RHEA:27642"/>
        <dbReference type="ChEBI" id="CHEBI:16335"/>
        <dbReference type="ChEBI" id="CHEBI:16708"/>
        <dbReference type="ChEBI" id="CHEBI:43474"/>
        <dbReference type="ChEBI" id="CHEBI:57720"/>
        <dbReference type="EC" id="2.4.2.1"/>
    </reaction>
    <physiologicalReaction direction="left-to-right" evidence="8">
        <dbReference type="Rhea" id="RHEA:27643"/>
    </physiologicalReaction>
</comment>
<evidence type="ECO:0000313" key="12">
    <source>
        <dbReference type="Proteomes" id="UP000608345"/>
    </source>
</evidence>
<evidence type="ECO:0000256" key="10">
    <source>
        <dbReference type="RuleBase" id="RU361274"/>
    </source>
</evidence>
<dbReference type="EMBL" id="BMYS01000003">
    <property type="protein sequence ID" value="GGW80009.1"/>
    <property type="molecule type" value="Genomic_DNA"/>
</dbReference>
<dbReference type="AlphaFoldDB" id="A0A918JGK9"/>
<dbReference type="NCBIfam" id="TIGR00726">
    <property type="entry name" value="peptidoglycan editing factor PgeF"/>
    <property type="match status" value="1"/>
</dbReference>
<reference evidence="11" key="2">
    <citation type="submission" date="2020-09" db="EMBL/GenBank/DDBJ databases">
        <authorList>
            <person name="Sun Q."/>
            <person name="Kim S."/>
        </authorList>
    </citation>
    <scope>NUCLEOTIDE SEQUENCE</scope>
    <source>
        <strain evidence="11">KCTC 23732</strain>
    </source>
</reference>
<dbReference type="Proteomes" id="UP000608345">
    <property type="component" value="Unassembled WGS sequence"/>
</dbReference>
<dbReference type="RefSeq" id="WP_189384102.1">
    <property type="nucleotide sequence ID" value="NZ_BAABFY010000007.1"/>
</dbReference>
<protein>
    <recommendedName>
        <fullName evidence="10">Purine nucleoside phosphorylase</fullName>
    </recommendedName>
</protein>
<dbReference type="Gene3D" id="3.60.140.10">
    <property type="entry name" value="CNF1/YfiH-like putative cysteine hydrolases"/>
    <property type="match status" value="1"/>
</dbReference>
<reference evidence="11" key="1">
    <citation type="journal article" date="2014" name="Int. J. Syst. Evol. Microbiol.">
        <title>Complete genome sequence of Corynebacterium casei LMG S-19264T (=DSM 44701T), isolated from a smear-ripened cheese.</title>
        <authorList>
            <consortium name="US DOE Joint Genome Institute (JGI-PGF)"/>
            <person name="Walter F."/>
            <person name="Albersmeier A."/>
            <person name="Kalinowski J."/>
            <person name="Ruckert C."/>
        </authorList>
    </citation>
    <scope>NUCLEOTIDE SEQUENCE</scope>
    <source>
        <strain evidence="11">KCTC 23732</strain>
    </source>
</reference>
<evidence type="ECO:0000256" key="9">
    <source>
        <dbReference type="ARBA" id="ARBA00049893"/>
    </source>
</evidence>
<dbReference type="InterPro" id="IPR003730">
    <property type="entry name" value="Cu_polyphenol_OxRdtase"/>
</dbReference>
<keyword evidence="12" id="KW-1185">Reference proteome</keyword>
<keyword evidence="5" id="KW-0378">Hydrolase</keyword>
<sequence length="264" mass="28978">MTGVKAGYGNANPALDKTVTGQQWPGVRYFCTTRQGGVSQSPYDSLNMGMHTGDDPLAVEQNRKRLQRLLPGPVVWLEQVHGTDVYDADLVDATDMPITADAAVTTENNRVLAIMTADCLPVVMASENGEVIGVAHAGWRGLLNGVLENTLEIMRSKAPRKSLRAWIGPAIGVEAFEVGQEVYDAFMKSDESQALFFRSHPRNAGKWLADLSGLAVYRLNKNGASAVEESKFCTFTDQEHFFSYRRQGQTGRMVTVVWKVKPPA</sequence>
<accession>A0A918JGK9</accession>
<evidence type="ECO:0000256" key="5">
    <source>
        <dbReference type="ARBA" id="ARBA00022801"/>
    </source>
</evidence>
<evidence type="ECO:0000256" key="6">
    <source>
        <dbReference type="ARBA" id="ARBA00022833"/>
    </source>
</evidence>
<dbReference type="GO" id="GO:0005507">
    <property type="term" value="F:copper ion binding"/>
    <property type="evidence" value="ECO:0007669"/>
    <property type="project" value="TreeGrafter"/>
</dbReference>
<keyword evidence="6" id="KW-0862">Zinc</keyword>
<evidence type="ECO:0000256" key="3">
    <source>
        <dbReference type="ARBA" id="ARBA00022679"/>
    </source>
</evidence>
<evidence type="ECO:0000256" key="7">
    <source>
        <dbReference type="ARBA" id="ARBA00047989"/>
    </source>
</evidence>
<dbReference type="Pfam" id="PF02578">
    <property type="entry name" value="Cu-oxidase_4"/>
    <property type="match status" value="1"/>
</dbReference>
<evidence type="ECO:0000256" key="1">
    <source>
        <dbReference type="ARBA" id="ARBA00000553"/>
    </source>
</evidence>
<evidence type="ECO:0000256" key="2">
    <source>
        <dbReference type="ARBA" id="ARBA00007353"/>
    </source>
</evidence>
<dbReference type="PANTHER" id="PTHR30616">
    <property type="entry name" value="UNCHARACTERIZED PROTEIN YFIH"/>
    <property type="match status" value="1"/>
</dbReference>
<evidence type="ECO:0000256" key="8">
    <source>
        <dbReference type="ARBA" id="ARBA00048968"/>
    </source>
</evidence>
<dbReference type="PANTHER" id="PTHR30616:SF2">
    <property type="entry name" value="PURINE NUCLEOSIDE PHOSPHORYLASE LACC1"/>
    <property type="match status" value="1"/>
</dbReference>
<comment type="caution">
    <text evidence="11">The sequence shown here is derived from an EMBL/GenBank/DDBJ whole genome shotgun (WGS) entry which is preliminary data.</text>
</comment>
<dbReference type="GO" id="GO:0016787">
    <property type="term" value="F:hydrolase activity"/>
    <property type="evidence" value="ECO:0007669"/>
    <property type="project" value="UniProtKB-KW"/>
</dbReference>
<dbReference type="GO" id="GO:0017061">
    <property type="term" value="F:S-methyl-5-thioadenosine phosphorylase activity"/>
    <property type="evidence" value="ECO:0007669"/>
    <property type="project" value="UniProtKB-EC"/>
</dbReference>
<keyword evidence="4" id="KW-0479">Metal-binding</keyword>
<comment type="catalytic activity">
    <reaction evidence="7">
        <text>adenosine + H2O + H(+) = inosine + NH4(+)</text>
        <dbReference type="Rhea" id="RHEA:24408"/>
        <dbReference type="ChEBI" id="CHEBI:15377"/>
        <dbReference type="ChEBI" id="CHEBI:15378"/>
        <dbReference type="ChEBI" id="CHEBI:16335"/>
        <dbReference type="ChEBI" id="CHEBI:17596"/>
        <dbReference type="ChEBI" id="CHEBI:28938"/>
        <dbReference type="EC" id="3.5.4.4"/>
    </reaction>
    <physiologicalReaction direction="left-to-right" evidence="7">
        <dbReference type="Rhea" id="RHEA:24409"/>
    </physiologicalReaction>
</comment>
<comment type="similarity">
    <text evidence="2 10">Belongs to the purine nucleoside phosphorylase YfiH/LACC1 family.</text>
</comment>
<comment type="catalytic activity">
    <reaction evidence="9">
        <text>S-methyl-5'-thioadenosine + phosphate = 5-(methylsulfanyl)-alpha-D-ribose 1-phosphate + adenine</text>
        <dbReference type="Rhea" id="RHEA:11852"/>
        <dbReference type="ChEBI" id="CHEBI:16708"/>
        <dbReference type="ChEBI" id="CHEBI:17509"/>
        <dbReference type="ChEBI" id="CHEBI:43474"/>
        <dbReference type="ChEBI" id="CHEBI:58533"/>
        <dbReference type="EC" id="2.4.2.28"/>
    </reaction>
    <physiologicalReaction direction="left-to-right" evidence="9">
        <dbReference type="Rhea" id="RHEA:11853"/>
    </physiologicalReaction>
</comment>
<dbReference type="CDD" id="cd16833">
    <property type="entry name" value="YfiH"/>
    <property type="match status" value="1"/>
</dbReference>
<evidence type="ECO:0000256" key="4">
    <source>
        <dbReference type="ARBA" id="ARBA00022723"/>
    </source>
</evidence>
<dbReference type="SUPFAM" id="SSF64438">
    <property type="entry name" value="CNF1/YfiH-like putative cysteine hydrolases"/>
    <property type="match status" value="1"/>
</dbReference>
<comment type="catalytic activity">
    <reaction evidence="1">
        <text>inosine + phosphate = alpha-D-ribose 1-phosphate + hypoxanthine</text>
        <dbReference type="Rhea" id="RHEA:27646"/>
        <dbReference type="ChEBI" id="CHEBI:17368"/>
        <dbReference type="ChEBI" id="CHEBI:17596"/>
        <dbReference type="ChEBI" id="CHEBI:43474"/>
        <dbReference type="ChEBI" id="CHEBI:57720"/>
        <dbReference type="EC" id="2.4.2.1"/>
    </reaction>
    <physiologicalReaction direction="left-to-right" evidence="1">
        <dbReference type="Rhea" id="RHEA:27647"/>
    </physiologicalReaction>
</comment>
<proteinExistence type="inferred from homology"/>
<name>A0A918JGK9_9BURK</name>
<keyword evidence="3" id="KW-0808">Transferase</keyword>
<dbReference type="InterPro" id="IPR038371">
    <property type="entry name" value="Cu_polyphenol_OxRdtase_sf"/>
</dbReference>